<evidence type="ECO:0000313" key="2">
    <source>
        <dbReference type="EMBL" id="QLF70282.1"/>
    </source>
</evidence>
<evidence type="ECO:0000256" key="1">
    <source>
        <dbReference type="SAM" id="MobiDB-lite"/>
    </source>
</evidence>
<dbReference type="Proteomes" id="UP000308530">
    <property type="component" value="Chromosome"/>
</dbReference>
<proteinExistence type="predicted"/>
<name>A0ABX6QPV3_9HYPH</name>
<feature type="region of interest" description="Disordered" evidence="1">
    <location>
        <begin position="53"/>
        <end position="103"/>
    </location>
</feature>
<keyword evidence="3" id="KW-1185">Reference proteome</keyword>
<accession>A0ABX6QPV3</accession>
<feature type="compositionally biased region" description="Pro residues" evidence="1">
    <location>
        <begin position="82"/>
        <end position="94"/>
    </location>
</feature>
<reference evidence="2 3" key="1">
    <citation type="submission" date="2020-06" db="EMBL/GenBank/DDBJ databases">
        <title>Genome sequence of Rhizobium sp strain ADMK78.</title>
        <authorList>
            <person name="Rahi P."/>
        </authorList>
    </citation>
    <scope>NUCLEOTIDE SEQUENCE [LARGE SCALE GENOMIC DNA]</scope>
    <source>
        <strain evidence="2 3">ADMK78</strain>
    </source>
</reference>
<dbReference type="RefSeq" id="WP_138288961.1">
    <property type="nucleotide sequence ID" value="NZ_CP058350.1"/>
</dbReference>
<protein>
    <submittedName>
        <fullName evidence="2">DUF2497 domain-containing protein</fullName>
    </submittedName>
</protein>
<dbReference type="EMBL" id="CP058350">
    <property type="protein sequence ID" value="QLF70282.1"/>
    <property type="molecule type" value="Genomic_DNA"/>
</dbReference>
<organism evidence="2 3">
    <name type="scientific">Peteryoungia desertarenae</name>
    <dbReference type="NCBI Taxonomy" id="1813451"/>
    <lineage>
        <taxon>Bacteria</taxon>
        <taxon>Pseudomonadati</taxon>
        <taxon>Pseudomonadota</taxon>
        <taxon>Alphaproteobacteria</taxon>
        <taxon>Hyphomicrobiales</taxon>
        <taxon>Rhizobiaceae</taxon>
        <taxon>Peteryoungia</taxon>
    </lineage>
</organism>
<gene>
    <name evidence="2" type="ORF">FE840_012445</name>
</gene>
<dbReference type="InterPro" id="IPR019632">
    <property type="entry name" value="DUF2497"/>
</dbReference>
<sequence>MAQPSVAREPSMEEILASIRRIIESNDPVNGKSDDLDLGEAYASAADAGEIGTTSFDLDETDLGSLDFTPANDRGPVAAAPEPEPVFPSSPQPAPSGGINAALAPKATAAPAIAAQPSQIVAKEPQKSVSLADLAARVRSASERFERPAAFSGERRHADMGKPMESPILPQRLAELRAPLVQASAAMAAMELPASATEPTLTPEMETKSAGLRDEHAMDSLAEIVARQEPVTEVGPVMEEEQVAAAPAVEAPAMEQAPLDVTAKAAPAQELATLISETTVQQVSRSFGELAAAIDGQQRRSLDEMAEEMLRPMLREWLDDNLPTLVERLVREEIERVARGPRR</sequence>
<evidence type="ECO:0000313" key="3">
    <source>
        <dbReference type="Proteomes" id="UP000308530"/>
    </source>
</evidence>
<dbReference type="Pfam" id="PF10691">
    <property type="entry name" value="DUF2497"/>
    <property type="match status" value="1"/>
</dbReference>